<dbReference type="PROSITE" id="PS51186">
    <property type="entry name" value="GNAT"/>
    <property type="match status" value="1"/>
</dbReference>
<gene>
    <name evidence="4" type="ORF">GSM42_06720</name>
</gene>
<organism evidence="4 5">
    <name type="scientific">Shimazuella alba</name>
    <dbReference type="NCBI Taxonomy" id="2690964"/>
    <lineage>
        <taxon>Bacteria</taxon>
        <taxon>Bacillati</taxon>
        <taxon>Bacillota</taxon>
        <taxon>Bacilli</taxon>
        <taxon>Bacillales</taxon>
        <taxon>Thermoactinomycetaceae</taxon>
        <taxon>Shimazuella</taxon>
    </lineage>
</organism>
<dbReference type="Pfam" id="PF00583">
    <property type="entry name" value="Acetyltransf_1"/>
    <property type="match status" value="1"/>
</dbReference>
<dbReference type="InterPro" id="IPR050680">
    <property type="entry name" value="YpeA/RimI_acetyltransf"/>
</dbReference>
<protein>
    <submittedName>
        <fullName evidence="4">GNAT family N-acetyltransferase</fullName>
    </submittedName>
</protein>
<dbReference type="GO" id="GO:0016747">
    <property type="term" value="F:acyltransferase activity, transferring groups other than amino-acyl groups"/>
    <property type="evidence" value="ECO:0007669"/>
    <property type="project" value="InterPro"/>
</dbReference>
<evidence type="ECO:0000313" key="5">
    <source>
        <dbReference type="Proteomes" id="UP000430692"/>
    </source>
</evidence>
<name>A0A6I4VT96_9BACL</name>
<dbReference type="Proteomes" id="UP000430692">
    <property type="component" value="Unassembled WGS sequence"/>
</dbReference>
<dbReference type="PANTHER" id="PTHR43420:SF46">
    <property type="entry name" value="ACETYLTRANSFERASE"/>
    <property type="match status" value="1"/>
</dbReference>
<feature type="domain" description="N-acetyltransferase" evidence="3">
    <location>
        <begin position="1"/>
        <end position="167"/>
    </location>
</feature>
<evidence type="ECO:0000256" key="2">
    <source>
        <dbReference type="ARBA" id="ARBA00023315"/>
    </source>
</evidence>
<evidence type="ECO:0000313" key="4">
    <source>
        <dbReference type="EMBL" id="MXQ53425.1"/>
    </source>
</evidence>
<keyword evidence="5" id="KW-1185">Reference proteome</keyword>
<dbReference type="CDD" id="cd04301">
    <property type="entry name" value="NAT_SF"/>
    <property type="match status" value="1"/>
</dbReference>
<accession>A0A6I4VT96</accession>
<dbReference type="PANTHER" id="PTHR43420">
    <property type="entry name" value="ACETYLTRANSFERASE"/>
    <property type="match status" value="1"/>
</dbReference>
<evidence type="ECO:0000259" key="3">
    <source>
        <dbReference type="PROSITE" id="PS51186"/>
    </source>
</evidence>
<dbReference type="Gene3D" id="3.40.630.30">
    <property type="match status" value="1"/>
</dbReference>
<proteinExistence type="predicted"/>
<keyword evidence="1 4" id="KW-0808">Transferase</keyword>
<keyword evidence="2" id="KW-0012">Acyltransferase</keyword>
<dbReference type="EMBL" id="WUUL01000003">
    <property type="protein sequence ID" value="MXQ53425.1"/>
    <property type="molecule type" value="Genomic_DNA"/>
</dbReference>
<comment type="caution">
    <text evidence="4">The sequence shown here is derived from an EMBL/GenBank/DDBJ whole genome shotgun (WGS) entry which is preliminary data.</text>
</comment>
<dbReference type="AlphaFoldDB" id="A0A6I4VT96"/>
<sequence>MDIQKGTMEDLNKIIEMYIIARRDLQENDIHQWDYNDPSVQMLQADLKAGTLYVAKDGERILGSVVLDEQKEPEHEDIDWGVEKGKALYLHRLVVHLDYQGEGTGKALMAFADQYAKEHGYTSIRLDAYEENDVARGLYEHFGYEEMGKVYFPRREVPFYTYEKQIR</sequence>
<dbReference type="InterPro" id="IPR016181">
    <property type="entry name" value="Acyl_CoA_acyltransferase"/>
</dbReference>
<evidence type="ECO:0000256" key="1">
    <source>
        <dbReference type="ARBA" id="ARBA00022679"/>
    </source>
</evidence>
<reference evidence="4 5" key="1">
    <citation type="submission" date="2019-12" db="EMBL/GenBank/DDBJ databases">
        <title>Whole-genome analyses of novel actinobacteria.</title>
        <authorList>
            <person name="Sahin N."/>
            <person name="Saygin H."/>
        </authorList>
    </citation>
    <scope>NUCLEOTIDE SEQUENCE [LARGE SCALE GENOMIC DNA]</scope>
    <source>
        <strain evidence="4 5">KC615</strain>
    </source>
</reference>
<dbReference type="SUPFAM" id="SSF55729">
    <property type="entry name" value="Acyl-CoA N-acyltransferases (Nat)"/>
    <property type="match status" value="1"/>
</dbReference>
<dbReference type="RefSeq" id="WP_160800771.1">
    <property type="nucleotide sequence ID" value="NZ_WUUL01000003.1"/>
</dbReference>
<dbReference type="InterPro" id="IPR000182">
    <property type="entry name" value="GNAT_dom"/>
</dbReference>